<accession>A0ABY7QNS2</accession>
<evidence type="ECO:0000313" key="2">
    <source>
        <dbReference type="EMBL" id="WBV61324.1"/>
    </source>
</evidence>
<evidence type="ECO:0000313" key="3">
    <source>
        <dbReference type="Proteomes" id="UP001210978"/>
    </source>
</evidence>
<evidence type="ECO:0000256" key="1">
    <source>
        <dbReference type="SAM" id="MobiDB-lite"/>
    </source>
</evidence>
<feature type="compositionally biased region" description="Basic and acidic residues" evidence="1">
    <location>
        <begin position="25"/>
        <end position="37"/>
    </location>
</feature>
<dbReference type="EMBL" id="CP115859">
    <property type="protein sequence ID" value="WBV61324.1"/>
    <property type="molecule type" value="Genomic_DNA"/>
</dbReference>
<proteinExistence type="predicted"/>
<reference evidence="2 3" key="1">
    <citation type="submission" date="2023-01" db="EMBL/GenBank/DDBJ databases">
        <title>Complete genome of Chryseobacterium camelliae VAN22-5A.</title>
        <authorList>
            <person name="Zong G."/>
            <person name="Cao G."/>
        </authorList>
    </citation>
    <scope>NUCLEOTIDE SEQUENCE [LARGE SCALE GENOMIC DNA]</scope>
    <source>
        <strain evidence="2 3">VAN22-5A</strain>
    </source>
</reference>
<evidence type="ECO:0008006" key="4">
    <source>
        <dbReference type="Google" id="ProtNLM"/>
    </source>
</evidence>
<dbReference type="Proteomes" id="UP001210978">
    <property type="component" value="Chromosome"/>
</dbReference>
<gene>
    <name evidence="2" type="ORF">PFY12_04180</name>
</gene>
<organism evidence="2 3">
    <name type="scientific">Chryseobacterium camelliae</name>
    <dbReference type="NCBI Taxonomy" id="1265445"/>
    <lineage>
        <taxon>Bacteria</taxon>
        <taxon>Pseudomonadati</taxon>
        <taxon>Bacteroidota</taxon>
        <taxon>Flavobacteriia</taxon>
        <taxon>Flavobacteriales</taxon>
        <taxon>Weeksellaceae</taxon>
        <taxon>Chryseobacterium group</taxon>
        <taxon>Chryseobacterium</taxon>
    </lineage>
</organism>
<name>A0ABY7QNS2_9FLAO</name>
<feature type="compositionally biased region" description="Polar residues" evidence="1">
    <location>
        <begin position="38"/>
        <end position="72"/>
    </location>
</feature>
<protein>
    <recommendedName>
        <fullName evidence="4">Lipoprotein</fullName>
    </recommendedName>
</protein>
<feature type="region of interest" description="Disordered" evidence="1">
    <location>
        <begin position="25"/>
        <end position="72"/>
    </location>
</feature>
<dbReference type="PROSITE" id="PS51257">
    <property type="entry name" value="PROKAR_LIPOPROTEIN"/>
    <property type="match status" value="1"/>
</dbReference>
<dbReference type="RefSeq" id="WP_271149616.1">
    <property type="nucleotide sequence ID" value="NZ_CP115859.1"/>
</dbReference>
<sequence length="72" mass="7797">MKKLWIVAVLGLVFSGGCADKKENREEFKEAHNKDSVRNSMGDSAVANSEPSQTTPADTTQVSKDSLTSPKK</sequence>
<keyword evidence="3" id="KW-1185">Reference proteome</keyword>